<dbReference type="AlphaFoldDB" id="A0A851G8P4"/>
<evidence type="ECO:0000256" key="4">
    <source>
        <dbReference type="ARBA" id="ARBA00022679"/>
    </source>
</evidence>
<protein>
    <recommendedName>
        <fullName evidence="9">Anthranilate phosphoribosyltransferase</fullName>
        <ecNumber evidence="9">2.4.2.18</ecNumber>
    </recommendedName>
</protein>
<evidence type="ECO:0000256" key="6">
    <source>
        <dbReference type="ARBA" id="ARBA00023141"/>
    </source>
</evidence>
<comment type="subunit">
    <text evidence="9">Homodimer.</text>
</comment>
<feature type="binding site" evidence="9">
    <location>
        <begin position="93"/>
        <end position="96"/>
    </location>
    <ligand>
        <name>5-phospho-alpha-D-ribose 1-diphosphate</name>
        <dbReference type="ChEBI" id="CHEBI:58017"/>
    </ligand>
</feature>
<keyword evidence="5 9" id="KW-0822">Tryptophan biosynthesis</keyword>
<comment type="similarity">
    <text evidence="9">Belongs to the anthranilate phosphoribosyltransferase family.</text>
</comment>
<evidence type="ECO:0000256" key="7">
    <source>
        <dbReference type="ARBA" id="ARBA00052328"/>
    </source>
</evidence>
<evidence type="ECO:0000256" key="9">
    <source>
        <dbReference type="HAMAP-Rule" id="MF_00211"/>
    </source>
</evidence>
<feature type="binding site" evidence="9">
    <location>
        <position position="169"/>
    </location>
    <ligand>
        <name>anthranilate</name>
        <dbReference type="ChEBI" id="CHEBI:16567"/>
        <label>2</label>
    </ligand>
</feature>
<keyword evidence="9" id="KW-0479">Metal-binding</keyword>
<dbReference type="RefSeq" id="WP_178930534.1">
    <property type="nucleotide sequence ID" value="NZ_JACBAZ010000001.1"/>
</dbReference>
<dbReference type="GO" id="GO:0004048">
    <property type="term" value="F:anthranilate phosphoribosyltransferase activity"/>
    <property type="evidence" value="ECO:0007669"/>
    <property type="project" value="UniProtKB-UniRule"/>
</dbReference>
<evidence type="ECO:0000256" key="5">
    <source>
        <dbReference type="ARBA" id="ARBA00022822"/>
    </source>
</evidence>
<dbReference type="Pfam" id="PF02885">
    <property type="entry name" value="Glycos_trans_3N"/>
    <property type="match status" value="1"/>
</dbReference>
<reference evidence="12 13" key="1">
    <citation type="submission" date="2020-07" db="EMBL/GenBank/DDBJ databases">
        <title>Roseicoccus Jingziensis gen. nov., sp. nov., isolated from coastal seawater.</title>
        <authorList>
            <person name="Feng X."/>
        </authorList>
    </citation>
    <scope>NUCLEOTIDE SEQUENCE [LARGE SCALE GENOMIC DNA]</scope>
    <source>
        <strain evidence="12 13">N1E253</strain>
    </source>
</reference>
<feature type="binding site" evidence="9">
    <location>
        <begin position="111"/>
        <end position="119"/>
    </location>
    <ligand>
        <name>5-phospho-alpha-D-ribose 1-diphosphate</name>
        <dbReference type="ChEBI" id="CHEBI:58017"/>
    </ligand>
</feature>
<dbReference type="HAMAP" id="MF_00211">
    <property type="entry name" value="TrpD"/>
    <property type="match status" value="1"/>
</dbReference>
<dbReference type="Proteomes" id="UP000557872">
    <property type="component" value="Unassembled WGS sequence"/>
</dbReference>
<evidence type="ECO:0000313" key="13">
    <source>
        <dbReference type="Proteomes" id="UP000557872"/>
    </source>
</evidence>
<feature type="binding site" evidence="9">
    <location>
        <position position="236"/>
    </location>
    <ligand>
        <name>Mg(2+)</name>
        <dbReference type="ChEBI" id="CHEBI:18420"/>
        <label>1</label>
    </ligand>
</feature>
<feature type="binding site" evidence="9">
    <location>
        <position position="83"/>
    </location>
    <ligand>
        <name>5-phospho-alpha-D-ribose 1-diphosphate</name>
        <dbReference type="ChEBI" id="CHEBI:58017"/>
    </ligand>
</feature>
<dbReference type="InterPro" id="IPR035902">
    <property type="entry name" value="Nuc_phospho_transferase"/>
</dbReference>
<evidence type="ECO:0000256" key="8">
    <source>
        <dbReference type="ARBA" id="ARBA00061188"/>
    </source>
</evidence>
<evidence type="ECO:0000256" key="2">
    <source>
        <dbReference type="ARBA" id="ARBA00022605"/>
    </source>
</evidence>
<dbReference type="FunFam" id="3.40.1030.10:FF:000002">
    <property type="entry name" value="Anthranilate phosphoribosyltransferase"/>
    <property type="match status" value="1"/>
</dbReference>
<evidence type="ECO:0000256" key="3">
    <source>
        <dbReference type="ARBA" id="ARBA00022676"/>
    </source>
</evidence>
<dbReference type="Gene3D" id="1.20.970.10">
    <property type="entry name" value="Transferase, Pyrimidine Nucleoside Phosphorylase, Chain C"/>
    <property type="match status" value="1"/>
</dbReference>
<feature type="binding site" evidence="9">
    <location>
        <position position="236"/>
    </location>
    <ligand>
        <name>Mg(2+)</name>
        <dbReference type="ChEBI" id="CHEBI:18420"/>
        <label>2</label>
    </ligand>
</feature>
<evidence type="ECO:0000259" key="11">
    <source>
        <dbReference type="Pfam" id="PF02885"/>
    </source>
</evidence>
<comment type="pathway">
    <text evidence="1 9">Amino-acid biosynthesis; L-tryptophan biosynthesis; L-tryptophan from chorismate: step 2/5.</text>
</comment>
<evidence type="ECO:0000313" key="12">
    <source>
        <dbReference type="EMBL" id="NWK53983.1"/>
    </source>
</evidence>
<dbReference type="UniPathway" id="UPA00035">
    <property type="reaction ID" value="UER00041"/>
</dbReference>
<dbReference type="NCBIfam" id="TIGR01245">
    <property type="entry name" value="trpD"/>
    <property type="match status" value="1"/>
</dbReference>
<keyword evidence="6 9" id="KW-0057">Aromatic amino acid biosynthesis</keyword>
<comment type="similarity">
    <text evidence="8">In the C-terminal section; belongs to the anthranilate phosphoribosyltransferase family.</text>
</comment>
<feature type="binding site" evidence="9">
    <location>
        <position position="83"/>
    </location>
    <ligand>
        <name>anthranilate</name>
        <dbReference type="ChEBI" id="CHEBI:16567"/>
        <label>1</label>
    </ligand>
</feature>
<dbReference type="GO" id="GO:0000162">
    <property type="term" value="P:L-tryptophan biosynthetic process"/>
    <property type="evidence" value="ECO:0007669"/>
    <property type="project" value="UniProtKB-UniRule"/>
</dbReference>
<proteinExistence type="inferred from homology"/>
<accession>A0A851G8P4</accession>
<dbReference type="EC" id="2.4.2.18" evidence="9"/>
<dbReference type="InterPro" id="IPR017459">
    <property type="entry name" value="Glycosyl_Trfase_fam3_N_dom"/>
</dbReference>
<dbReference type="SUPFAM" id="SSF52418">
    <property type="entry name" value="Nucleoside phosphorylase/phosphoribosyltransferase catalytic domain"/>
    <property type="match status" value="1"/>
</dbReference>
<feature type="binding site" evidence="9">
    <location>
        <begin position="86"/>
        <end position="87"/>
    </location>
    <ligand>
        <name>5-phospho-alpha-D-ribose 1-diphosphate</name>
        <dbReference type="ChEBI" id="CHEBI:58017"/>
    </ligand>
</feature>
<feature type="binding site" evidence="9">
    <location>
        <position position="114"/>
    </location>
    <ligand>
        <name>anthranilate</name>
        <dbReference type="ChEBI" id="CHEBI:16567"/>
        <label>1</label>
    </ligand>
</feature>
<evidence type="ECO:0000256" key="1">
    <source>
        <dbReference type="ARBA" id="ARBA00004907"/>
    </source>
</evidence>
<keyword evidence="13" id="KW-1185">Reference proteome</keyword>
<comment type="caution">
    <text evidence="12">The sequence shown here is derived from an EMBL/GenBank/DDBJ whole genome shotgun (WGS) entry which is preliminary data.</text>
</comment>
<dbReference type="GO" id="GO:0005829">
    <property type="term" value="C:cytosol"/>
    <property type="evidence" value="ECO:0007669"/>
    <property type="project" value="TreeGrafter"/>
</dbReference>
<dbReference type="Gene3D" id="3.40.1030.10">
    <property type="entry name" value="Nucleoside phosphorylase/phosphoribosyltransferase catalytic domain"/>
    <property type="match status" value="1"/>
</dbReference>
<dbReference type="Pfam" id="PF00591">
    <property type="entry name" value="Glycos_transf_3"/>
    <property type="match status" value="1"/>
</dbReference>
<organism evidence="12 13">
    <name type="scientific">Oceaniferula marina</name>
    <dbReference type="NCBI Taxonomy" id="2748318"/>
    <lineage>
        <taxon>Bacteria</taxon>
        <taxon>Pseudomonadati</taxon>
        <taxon>Verrucomicrobiota</taxon>
        <taxon>Verrucomicrobiia</taxon>
        <taxon>Verrucomicrobiales</taxon>
        <taxon>Verrucomicrobiaceae</taxon>
        <taxon>Oceaniferula</taxon>
    </lineage>
</organism>
<feature type="binding site" evidence="9">
    <location>
        <position position="235"/>
    </location>
    <ligand>
        <name>Mg(2+)</name>
        <dbReference type="ChEBI" id="CHEBI:18420"/>
        <label>2</label>
    </ligand>
</feature>
<comment type="catalytic activity">
    <reaction evidence="7 9">
        <text>N-(5-phospho-beta-D-ribosyl)anthranilate + diphosphate = 5-phospho-alpha-D-ribose 1-diphosphate + anthranilate</text>
        <dbReference type="Rhea" id="RHEA:11768"/>
        <dbReference type="ChEBI" id="CHEBI:16567"/>
        <dbReference type="ChEBI" id="CHEBI:18277"/>
        <dbReference type="ChEBI" id="CHEBI:33019"/>
        <dbReference type="ChEBI" id="CHEBI:58017"/>
        <dbReference type="EC" id="2.4.2.18"/>
    </reaction>
</comment>
<dbReference type="PANTHER" id="PTHR43285">
    <property type="entry name" value="ANTHRANILATE PHOSPHORIBOSYLTRANSFERASE"/>
    <property type="match status" value="1"/>
</dbReference>
<dbReference type="InterPro" id="IPR005940">
    <property type="entry name" value="Anthranilate_Pribosyl_Tfrase"/>
</dbReference>
<keyword evidence="2 9" id="KW-0028">Amino-acid biosynthesis</keyword>
<dbReference type="InterPro" id="IPR036320">
    <property type="entry name" value="Glycosyl_Trfase_fam3_N_dom_sf"/>
</dbReference>
<feature type="binding site" evidence="9">
    <location>
        <position position="95"/>
    </location>
    <ligand>
        <name>Mg(2+)</name>
        <dbReference type="ChEBI" id="CHEBI:18420"/>
        <label>1</label>
    </ligand>
</feature>
<keyword evidence="9" id="KW-0460">Magnesium</keyword>
<dbReference type="SUPFAM" id="SSF47648">
    <property type="entry name" value="Nucleoside phosphorylase/phosphoribosyltransferase N-terminal domain"/>
    <property type="match status" value="1"/>
</dbReference>
<keyword evidence="3 9" id="KW-0328">Glycosyltransferase</keyword>
<dbReference type="EMBL" id="JACBAZ010000001">
    <property type="protein sequence ID" value="NWK53983.1"/>
    <property type="molecule type" value="Genomic_DNA"/>
</dbReference>
<name>A0A851G8P4_9BACT</name>
<feature type="domain" description="Glycosyl transferase family 3" evidence="10">
    <location>
        <begin position="76"/>
        <end position="336"/>
    </location>
</feature>
<comment type="caution">
    <text evidence="9">Lacks conserved residue(s) required for the propagation of feature annotation.</text>
</comment>
<dbReference type="InterPro" id="IPR000312">
    <property type="entry name" value="Glycosyl_Trfase_fam3"/>
</dbReference>
<dbReference type="GO" id="GO:0000287">
    <property type="term" value="F:magnesium ion binding"/>
    <property type="evidence" value="ECO:0007669"/>
    <property type="project" value="UniProtKB-UniRule"/>
</dbReference>
<evidence type="ECO:0000259" key="10">
    <source>
        <dbReference type="Pfam" id="PF00591"/>
    </source>
</evidence>
<comment type="cofactor">
    <cofactor evidence="9">
        <name>Mg(2+)</name>
        <dbReference type="ChEBI" id="CHEBI:18420"/>
    </cofactor>
    <text evidence="9">Binds 2 magnesium ions per monomer.</text>
</comment>
<gene>
    <name evidence="9 12" type="primary">trpD</name>
    <name evidence="12" type="ORF">HW115_00040</name>
</gene>
<dbReference type="PANTHER" id="PTHR43285:SF2">
    <property type="entry name" value="ANTHRANILATE PHOSPHORIBOSYLTRANSFERASE"/>
    <property type="match status" value="1"/>
</dbReference>
<sequence length="350" mass="36737">MDALIHHVEDGLELGLREVDAAAEMLLDGSVCDDKKARFLKGLTLKGETPAEIAGFVEAFLQRAVDPGVGGLAFNGPTIDIVGTGGDKLNLFNVSTTSMFVIAAGGAVVVKHGNRGITSKSGGADVLEALGVNIELGPEGFRESLEVAGVGFLFAPIYHPAFKAVGPVRAMLAKEGVRTIFNLLGPLLNPVRPECQLVGVCLPELGSAFAEILQRLGRDSAWVVHGTTPEGGSVDEMSLMGPTRICKSGRYQSIVDEVVEPEDFGLVRCGVEDLRGGDAQHNATILTDILNGHETGPKRDMVLLNAGAGLACAGLVDTLGQGVSLARDLIDSGQALERLTRMQEMSRSLS</sequence>
<comment type="function">
    <text evidence="9">Catalyzes the transfer of the phosphoribosyl group of 5-phosphorylribose-1-pyrophosphate (PRPP) to anthranilate to yield N-(5'-phosphoribosyl)-anthranilate (PRA).</text>
</comment>
<feature type="binding site" evidence="9">
    <location>
        <position position="123"/>
    </location>
    <ligand>
        <name>5-phospho-alpha-D-ribose 1-diphosphate</name>
        <dbReference type="ChEBI" id="CHEBI:58017"/>
    </ligand>
</feature>
<feature type="domain" description="Glycosyl transferase family 3 N-terminal" evidence="11">
    <location>
        <begin position="4"/>
        <end position="64"/>
    </location>
</feature>
<keyword evidence="4 9" id="KW-0808">Transferase</keyword>